<dbReference type="NCBIfam" id="TIGR03420">
    <property type="entry name" value="DnaA_homol_Hda"/>
    <property type="match status" value="1"/>
</dbReference>
<dbReference type="SUPFAM" id="SSF52540">
    <property type="entry name" value="P-loop containing nucleoside triphosphate hydrolases"/>
    <property type="match status" value="1"/>
</dbReference>
<name>A0A520MIS8_9GAMM</name>
<dbReference type="Pfam" id="PF22688">
    <property type="entry name" value="Hda_lid"/>
    <property type="match status" value="1"/>
</dbReference>
<dbReference type="Gene3D" id="1.10.8.60">
    <property type="match status" value="1"/>
</dbReference>
<dbReference type="Pfam" id="PF00308">
    <property type="entry name" value="Bac_DnaA"/>
    <property type="match status" value="1"/>
</dbReference>
<dbReference type="Proteomes" id="UP000315889">
    <property type="component" value="Unassembled WGS sequence"/>
</dbReference>
<dbReference type="PANTHER" id="PTHR30050">
    <property type="entry name" value="CHROMOSOMAL REPLICATION INITIATOR PROTEIN DNAA"/>
    <property type="match status" value="1"/>
</dbReference>
<evidence type="ECO:0000259" key="2">
    <source>
        <dbReference type="Pfam" id="PF22688"/>
    </source>
</evidence>
<dbReference type="PANTHER" id="PTHR30050:SF5">
    <property type="entry name" value="DNAA REGULATORY INACTIVATOR HDA"/>
    <property type="match status" value="1"/>
</dbReference>
<dbReference type="Gene3D" id="3.40.50.300">
    <property type="entry name" value="P-loop containing nucleotide triphosphate hydrolases"/>
    <property type="match status" value="1"/>
</dbReference>
<proteinExistence type="predicted"/>
<dbReference type="GO" id="GO:0032297">
    <property type="term" value="P:negative regulation of DNA-templated DNA replication initiation"/>
    <property type="evidence" value="ECO:0007669"/>
    <property type="project" value="InterPro"/>
</dbReference>
<dbReference type="AlphaFoldDB" id="A0A520MIS8"/>
<dbReference type="InterPro" id="IPR027417">
    <property type="entry name" value="P-loop_NTPase"/>
</dbReference>
<evidence type="ECO:0000313" key="4">
    <source>
        <dbReference type="Proteomes" id="UP000315889"/>
    </source>
</evidence>
<reference evidence="3 4" key="1">
    <citation type="submission" date="2019-02" db="EMBL/GenBank/DDBJ databases">
        <title>Prokaryotic population dynamics and viral predation in marine succession experiment using metagenomics: the confinement effect.</title>
        <authorList>
            <person name="Haro-Moreno J.M."/>
            <person name="Rodriguez-Valera F."/>
            <person name="Lopez-Perez M."/>
        </authorList>
    </citation>
    <scope>NUCLEOTIDE SEQUENCE [LARGE SCALE GENOMIC DNA]</scope>
    <source>
        <strain evidence="3">MED-G170</strain>
    </source>
</reference>
<comment type="caution">
    <text evidence="3">The sequence shown here is derived from an EMBL/GenBank/DDBJ whole genome shotgun (WGS) entry which is preliminary data.</text>
</comment>
<protein>
    <submittedName>
        <fullName evidence="3">DnaA regulatory inactivator Hda</fullName>
    </submittedName>
</protein>
<gene>
    <name evidence="3" type="primary">hda</name>
    <name evidence="3" type="ORF">EVB03_02600</name>
</gene>
<dbReference type="InterPro" id="IPR013317">
    <property type="entry name" value="DnaA_dom"/>
</dbReference>
<sequence>MKSFRQLSLAIALDDQATFDNFYAPNGTPQHMATFLLKDEGRKFAYLSGASGTGLSHLLQAICQSTSLGRNSGALYLPLEELSQYPPEQVLEGLESAPLVCIDDLQLVSGREDWYVPLFNLFNNCRDTGCRLMIASHLPADQLDIKLEDLLSRLKSGVSLHLQNYKDADQRRLLQYRSNRRGLYLSDEVALFLLNRLPRDTHALMEALDILDKASLREQRRLTTPFVKEALGL</sequence>
<evidence type="ECO:0000259" key="1">
    <source>
        <dbReference type="Pfam" id="PF00308"/>
    </source>
</evidence>
<dbReference type="InterPro" id="IPR055199">
    <property type="entry name" value="Hda_lid"/>
</dbReference>
<evidence type="ECO:0000313" key="3">
    <source>
        <dbReference type="EMBL" id="RZO21133.1"/>
    </source>
</evidence>
<feature type="domain" description="Chromosomal replication initiator protein DnaA ATPAse" evidence="1">
    <location>
        <begin position="13"/>
        <end position="159"/>
    </location>
</feature>
<accession>A0A520MIS8</accession>
<dbReference type="InterPro" id="IPR017788">
    <property type="entry name" value="Hda"/>
</dbReference>
<organism evidence="3 4">
    <name type="scientific">SAR92 clade bacterium</name>
    <dbReference type="NCBI Taxonomy" id="2315479"/>
    <lineage>
        <taxon>Bacteria</taxon>
        <taxon>Pseudomonadati</taxon>
        <taxon>Pseudomonadota</taxon>
        <taxon>Gammaproteobacteria</taxon>
        <taxon>Cellvibrionales</taxon>
        <taxon>Porticoccaceae</taxon>
        <taxon>SAR92 clade</taxon>
    </lineage>
</organism>
<dbReference type="EMBL" id="SHBP01000002">
    <property type="protein sequence ID" value="RZO21133.1"/>
    <property type="molecule type" value="Genomic_DNA"/>
</dbReference>
<feature type="domain" description="Hda lid" evidence="2">
    <location>
        <begin position="167"/>
        <end position="231"/>
    </location>
</feature>
<dbReference type="GO" id="GO:0006270">
    <property type="term" value="P:DNA replication initiation"/>
    <property type="evidence" value="ECO:0007669"/>
    <property type="project" value="TreeGrafter"/>
</dbReference>